<keyword evidence="2" id="KW-1185">Reference proteome</keyword>
<accession>A0ACC1R1A7</accession>
<sequence>MMTHDRLRPTPPKARQLLRWAHPAFSRLPEPPPPCTIQTAVLVRGCVADFAHGSTPRKPDILRWNPAGTTRAIRYLVDKRTALAASVAPAPARILAVGDDYQQWAMLPGQQREDNITSIFFSRQRNVAGVQPMRQFTMVATQASGKAAAVVYPLAFLCIAILSFPRPPCSLRQFIHAGETIGPSKEIPPPKLQPTQKSTTRPHPDNQLPRQKPVSFADVTKAAAQQAPGDVRVAPIRRQPIAASNYPDRRILLRLKEGCSFFEKSSFQIRLALKDKLALDTKDIQDIKRTNTGWALLTRNEEI</sequence>
<proteinExistence type="predicted"/>
<name>A0ACC1R1A7_9HYPO</name>
<protein>
    <submittedName>
        <fullName evidence="1">Uncharacterized protein</fullName>
    </submittedName>
</protein>
<dbReference type="EMBL" id="JANAKD010000324">
    <property type="protein sequence ID" value="KAJ3495000.1"/>
    <property type="molecule type" value="Genomic_DNA"/>
</dbReference>
<organism evidence="1 2">
    <name type="scientific">Lecanicillium saksenae</name>
    <dbReference type="NCBI Taxonomy" id="468837"/>
    <lineage>
        <taxon>Eukaryota</taxon>
        <taxon>Fungi</taxon>
        <taxon>Dikarya</taxon>
        <taxon>Ascomycota</taxon>
        <taxon>Pezizomycotina</taxon>
        <taxon>Sordariomycetes</taxon>
        <taxon>Hypocreomycetidae</taxon>
        <taxon>Hypocreales</taxon>
        <taxon>Cordycipitaceae</taxon>
        <taxon>Lecanicillium</taxon>
    </lineage>
</organism>
<comment type="caution">
    <text evidence="1">The sequence shown here is derived from an EMBL/GenBank/DDBJ whole genome shotgun (WGS) entry which is preliminary data.</text>
</comment>
<reference evidence="1" key="1">
    <citation type="submission" date="2022-07" db="EMBL/GenBank/DDBJ databases">
        <title>Genome Sequence of Lecanicillium saksenae.</title>
        <authorList>
            <person name="Buettner E."/>
        </authorList>
    </citation>
    <scope>NUCLEOTIDE SEQUENCE</scope>
    <source>
        <strain evidence="1">VT-O1</strain>
    </source>
</reference>
<dbReference type="Proteomes" id="UP001148737">
    <property type="component" value="Unassembled WGS sequence"/>
</dbReference>
<evidence type="ECO:0000313" key="1">
    <source>
        <dbReference type="EMBL" id="KAJ3495000.1"/>
    </source>
</evidence>
<gene>
    <name evidence="1" type="ORF">NLG97_g3706</name>
</gene>
<evidence type="ECO:0000313" key="2">
    <source>
        <dbReference type="Proteomes" id="UP001148737"/>
    </source>
</evidence>